<dbReference type="EMBL" id="JAEPRD010000037">
    <property type="protein sequence ID" value="KAG2205403.1"/>
    <property type="molecule type" value="Genomic_DNA"/>
</dbReference>
<accession>A0A8H7V6Q0</accession>
<organism evidence="1 2">
    <name type="scientific">Mucor saturninus</name>
    <dbReference type="NCBI Taxonomy" id="64648"/>
    <lineage>
        <taxon>Eukaryota</taxon>
        <taxon>Fungi</taxon>
        <taxon>Fungi incertae sedis</taxon>
        <taxon>Mucoromycota</taxon>
        <taxon>Mucoromycotina</taxon>
        <taxon>Mucoromycetes</taxon>
        <taxon>Mucorales</taxon>
        <taxon>Mucorineae</taxon>
        <taxon>Mucoraceae</taxon>
        <taxon>Mucor</taxon>
    </lineage>
</organism>
<proteinExistence type="predicted"/>
<gene>
    <name evidence="1" type="ORF">INT47_007188</name>
</gene>
<evidence type="ECO:0000313" key="2">
    <source>
        <dbReference type="Proteomes" id="UP000603453"/>
    </source>
</evidence>
<dbReference type="OrthoDB" id="2279863at2759"/>
<name>A0A8H7V6Q0_9FUNG</name>
<reference evidence="1" key="1">
    <citation type="submission" date="2020-12" db="EMBL/GenBank/DDBJ databases">
        <title>Metabolic potential, ecology and presence of endohyphal bacteria is reflected in genomic diversity of Mucoromycotina.</title>
        <authorList>
            <person name="Muszewska A."/>
            <person name="Okrasinska A."/>
            <person name="Steczkiewicz K."/>
            <person name="Drgas O."/>
            <person name="Orlowska M."/>
            <person name="Perlinska-Lenart U."/>
            <person name="Aleksandrzak-Piekarczyk T."/>
            <person name="Szatraj K."/>
            <person name="Zielenkiewicz U."/>
            <person name="Pilsyk S."/>
            <person name="Malc E."/>
            <person name="Mieczkowski P."/>
            <person name="Kruszewska J.S."/>
            <person name="Biernat P."/>
            <person name="Pawlowska J."/>
        </authorList>
    </citation>
    <scope>NUCLEOTIDE SEQUENCE</scope>
    <source>
        <strain evidence="1">WA0000017839</strain>
    </source>
</reference>
<protein>
    <submittedName>
        <fullName evidence="1">Uncharacterized protein</fullName>
    </submittedName>
</protein>
<dbReference type="AlphaFoldDB" id="A0A8H7V6Q0"/>
<evidence type="ECO:0000313" key="1">
    <source>
        <dbReference type="EMBL" id="KAG2205403.1"/>
    </source>
</evidence>
<comment type="caution">
    <text evidence="1">The sequence shown here is derived from an EMBL/GenBank/DDBJ whole genome shotgun (WGS) entry which is preliminary data.</text>
</comment>
<sequence length="131" mass="15133">MFVNLVTKLPNIQRLPLIGEMDLAVNFLDPIFTHVFRFSDSNKHLARYNDGGVTTKSRKCNIRLFKKLSHSIDPELAFINLVRLGTFARSLMLRKSNRKVLVIRWFFTWYPSIPKASHKLPGLGSINILSY</sequence>
<keyword evidence="2" id="KW-1185">Reference proteome</keyword>
<dbReference type="Proteomes" id="UP000603453">
    <property type="component" value="Unassembled WGS sequence"/>
</dbReference>